<evidence type="ECO:0000313" key="6">
    <source>
        <dbReference type="Proteomes" id="UP000502248"/>
    </source>
</evidence>
<feature type="domain" description="Tail sheath protein subtilisin-like" evidence="2">
    <location>
        <begin position="211"/>
        <end position="372"/>
    </location>
</feature>
<feature type="domain" description="Phage tail sheath protein-like beta-sandwich" evidence="3">
    <location>
        <begin position="96"/>
        <end position="206"/>
    </location>
</feature>
<sequence length="482" mass="51180">MAGGTWSTTDKPVLPGFYMNFRAAAAAAIQAGARGVVIVPVKAHWGPAKQFVEISSETEAANAYSRSEENGATAYRSIKLALLGGARKVIAYRMADGSAAASAITLTDSASTPVNVLSLEAKYPGTRGNDFRVTVQVNAVEPAKKDLKLFEGTTLLRTFTIDGSSIQAAVNTINADSGNKWVNASKLAEGNGTLASVSGVSLSGGNSGLTGITNAEYLNALADFETRDFNVISLDGVSDPALHTSVASWVSRIRSEGKGVIAVLGGTSADDTASDAVAKAISRSSAFNHEGVVNVGTGVKLDGTSYSSAQAAAYVAGLIAGQGLSQSTTYAPSPFEDVTRRWTRSEQEQAVRNGVFLLVHDGRLVKALRGINSLVTLREGQNNPWKKIRTIRVMDSINSDLQRTAEDSYIGKVNNSEEGRLALIGACRQYMQSLAQAGIIEAEGYDVYVDPDYTPEPDQVFLKWEARLTDVMEQIFSTFIVR</sequence>
<dbReference type="Gene3D" id="3.30.1490.450">
    <property type="match status" value="1"/>
</dbReference>
<evidence type="ECO:0000313" key="5">
    <source>
        <dbReference type="EMBL" id="QJD86713.1"/>
    </source>
</evidence>
<evidence type="ECO:0000256" key="1">
    <source>
        <dbReference type="ARBA" id="ARBA00008005"/>
    </source>
</evidence>
<evidence type="ECO:0000259" key="2">
    <source>
        <dbReference type="Pfam" id="PF04984"/>
    </source>
</evidence>
<dbReference type="Gene3D" id="3.30.360.90">
    <property type="match status" value="1"/>
</dbReference>
<dbReference type="InterPro" id="IPR035089">
    <property type="entry name" value="Phage_sheath_subtilisin"/>
</dbReference>
<dbReference type="InterPro" id="IPR035326">
    <property type="entry name" value="Beta_sandwich_Seath"/>
</dbReference>
<protein>
    <submittedName>
        <fullName evidence="5">Phage tail sheath protein</fullName>
    </submittedName>
</protein>
<reference evidence="5 6" key="1">
    <citation type="submission" date="2020-04" db="EMBL/GenBank/DDBJ databases">
        <title>Genome sequencing of novel species.</title>
        <authorList>
            <person name="Heo J."/>
            <person name="Kim S.-J."/>
            <person name="Kim J.-S."/>
            <person name="Hong S.-B."/>
            <person name="Kwon S.-W."/>
        </authorList>
    </citation>
    <scope>NUCLEOTIDE SEQUENCE [LARGE SCALE GENOMIC DNA]</scope>
    <source>
        <strain evidence="5 6">MFER-1</strain>
    </source>
</reference>
<gene>
    <name evidence="5" type="ORF">HH215_28440</name>
</gene>
<evidence type="ECO:0000259" key="4">
    <source>
        <dbReference type="Pfam" id="PF17482"/>
    </source>
</evidence>
<dbReference type="Gene3D" id="3.40.50.11790">
    <property type="match status" value="1"/>
</dbReference>
<dbReference type="Proteomes" id="UP000502248">
    <property type="component" value="Chromosome"/>
</dbReference>
<keyword evidence="6" id="KW-1185">Reference proteome</keyword>
<dbReference type="EMBL" id="CP051680">
    <property type="protein sequence ID" value="QJD86713.1"/>
    <property type="molecule type" value="Genomic_DNA"/>
</dbReference>
<comment type="similarity">
    <text evidence="1">Belongs to the myoviridae tail sheath protein family.</text>
</comment>
<organism evidence="5 6">
    <name type="scientific">Cohnella herbarum</name>
    <dbReference type="NCBI Taxonomy" id="2728023"/>
    <lineage>
        <taxon>Bacteria</taxon>
        <taxon>Bacillati</taxon>
        <taxon>Bacillota</taxon>
        <taxon>Bacilli</taxon>
        <taxon>Bacillales</taxon>
        <taxon>Paenibacillaceae</taxon>
        <taxon>Cohnella</taxon>
    </lineage>
</organism>
<proteinExistence type="inferred from homology"/>
<dbReference type="Gene3D" id="3.30.1370.220">
    <property type="match status" value="1"/>
</dbReference>
<dbReference type="Pfam" id="PF04984">
    <property type="entry name" value="Phage_sheath_1"/>
    <property type="match status" value="1"/>
</dbReference>
<feature type="domain" description="Tail sheath protein C-terminal" evidence="4">
    <location>
        <begin position="381"/>
        <end position="480"/>
    </location>
</feature>
<name>A0A7Z2VPC2_9BACL</name>
<dbReference type="RefSeq" id="WP_169282959.1">
    <property type="nucleotide sequence ID" value="NZ_CP051680.1"/>
</dbReference>
<dbReference type="Pfam" id="PF17481">
    <property type="entry name" value="Phage_sheath_domII"/>
    <property type="match status" value="1"/>
</dbReference>
<evidence type="ECO:0000259" key="3">
    <source>
        <dbReference type="Pfam" id="PF17481"/>
    </source>
</evidence>
<dbReference type="Pfam" id="PF17482">
    <property type="entry name" value="Phage_sheath_1C"/>
    <property type="match status" value="1"/>
</dbReference>
<dbReference type="KEGG" id="cheb:HH215_28440"/>
<dbReference type="InterPro" id="IPR020287">
    <property type="entry name" value="Tail_sheath_C"/>
</dbReference>
<accession>A0A7Z2VPC2</accession>
<dbReference type="Gene3D" id="2.60.40.4290">
    <property type="match status" value="1"/>
</dbReference>
<dbReference type="AlphaFoldDB" id="A0A7Z2VPC2"/>